<keyword evidence="2" id="KW-0472">Membrane</keyword>
<dbReference type="PANTHER" id="PTHR34188:SF5">
    <property type="entry name" value="OS05G0131900 PROTEIN"/>
    <property type="match status" value="1"/>
</dbReference>
<proteinExistence type="predicted"/>
<feature type="region of interest" description="Disordered" evidence="1">
    <location>
        <begin position="216"/>
        <end position="241"/>
    </location>
</feature>
<dbReference type="PANTHER" id="PTHR34188">
    <property type="entry name" value="OS01G0299500 PROTEIN"/>
    <property type="match status" value="1"/>
</dbReference>
<evidence type="ECO:0000313" key="3">
    <source>
        <dbReference type="EMBL" id="MBW95454.1"/>
    </source>
</evidence>
<dbReference type="AlphaFoldDB" id="A0A2P2JPQ4"/>
<evidence type="ECO:0008006" key="4">
    <source>
        <dbReference type="Google" id="ProtNLM"/>
    </source>
</evidence>
<evidence type="ECO:0000256" key="1">
    <source>
        <dbReference type="SAM" id="MobiDB-lite"/>
    </source>
</evidence>
<organism evidence="3">
    <name type="scientific">Rhizophora mucronata</name>
    <name type="common">Asiatic mangrove</name>
    <dbReference type="NCBI Taxonomy" id="61149"/>
    <lineage>
        <taxon>Eukaryota</taxon>
        <taxon>Viridiplantae</taxon>
        <taxon>Streptophyta</taxon>
        <taxon>Embryophyta</taxon>
        <taxon>Tracheophyta</taxon>
        <taxon>Spermatophyta</taxon>
        <taxon>Magnoliopsida</taxon>
        <taxon>eudicotyledons</taxon>
        <taxon>Gunneridae</taxon>
        <taxon>Pentapetalae</taxon>
        <taxon>rosids</taxon>
        <taxon>fabids</taxon>
        <taxon>Malpighiales</taxon>
        <taxon>Rhizophoraceae</taxon>
        <taxon>Rhizophora</taxon>
    </lineage>
</organism>
<accession>A0A2P2JPQ4</accession>
<feature type="compositionally biased region" description="Basic residues" evidence="1">
    <location>
        <begin position="98"/>
        <end position="108"/>
    </location>
</feature>
<keyword evidence="2" id="KW-0812">Transmembrane</keyword>
<keyword evidence="2" id="KW-1133">Transmembrane helix</keyword>
<name>A0A2P2JPQ4_RHIMU</name>
<feature type="region of interest" description="Disordered" evidence="1">
    <location>
        <begin position="1"/>
        <end position="32"/>
    </location>
</feature>
<dbReference type="EMBL" id="GGEC01014971">
    <property type="protein sequence ID" value="MBW95454.1"/>
    <property type="molecule type" value="Transcribed_RNA"/>
</dbReference>
<feature type="transmembrane region" description="Helical" evidence="2">
    <location>
        <begin position="157"/>
        <end position="179"/>
    </location>
</feature>
<protein>
    <recommendedName>
        <fullName evidence="4">Transmembrane protein</fullName>
    </recommendedName>
</protein>
<feature type="region of interest" description="Disordered" evidence="1">
    <location>
        <begin position="91"/>
        <end position="121"/>
    </location>
</feature>
<feature type="compositionally biased region" description="Basic and acidic residues" evidence="1">
    <location>
        <begin position="1"/>
        <end position="13"/>
    </location>
</feature>
<sequence length="241" mass="26474">MMDRRVLRERDLDIDLESGGTTSEKDTTSDIVPANRQTNKLVAMFWNGLLSLDGLVSSSKSGQVSDDNVGLLINKNLEGKEDQLQLTFWNRMHGEEKRKKKNSKKPPKPPRPPNGPSLDAADQKLVKEIAELATRKRARIEQIKALKKMRASKASSWNSSLSAMVITVLFCLIVIFHGFCSRNGGSVLSRSSPKPAFPGTEDLISIQVYNLSANEGSSDDLHSGSSSLAERHVSGSGLRKK</sequence>
<evidence type="ECO:0000256" key="2">
    <source>
        <dbReference type="SAM" id="Phobius"/>
    </source>
</evidence>
<reference evidence="3" key="1">
    <citation type="submission" date="2018-02" db="EMBL/GenBank/DDBJ databases">
        <title>Rhizophora mucronata_Transcriptome.</title>
        <authorList>
            <person name="Meera S.P."/>
            <person name="Sreeshan A."/>
            <person name="Augustine A."/>
        </authorList>
    </citation>
    <scope>NUCLEOTIDE SEQUENCE</scope>
    <source>
        <tissue evidence="3">Leaf</tissue>
    </source>
</reference>